<name>A0ABN8YG81_RANTA</name>
<feature type="region of interest" description="Disordered" evidence="1">
    <location>
        <begin position="1"/>
        <end position="29"/>
    </location>
</feature>
<reference evidence="2" key="1">
    <citation type="submission" date="2023-04" db="EMBL/GenBank/DDBJ databases">
        <authorList>
            <consortium name="ELIXIR-Norway"/>
        </authorList>
    </citation>
    <scope>NUCLEOTIDE SEQUENCE [LARGE SCALE GENOMIC DNA]</scope>
</reference>
<proteinExistence type="predicted"/>
<evidence type="ECO:0000256" key="1">
    <source>
        <dbReference type="SAM" id="MobiDB-lite"/>
    </source>
</evidence>
<evidence type="ECO:0000313" key="3">
    <source>
        <dbReference type="Proteomes" id="UP001176941"/>
    </source>
</evidence>
<evidence type="ECO:0000313" key="2">
    <source>
        <dbReference type="EMBL" id="CAI9160434.1"/>
    </source>
</evidence>
<dbReference type="Proteomes" id="UP001176941">
    <property type="component" value="Chromosome 2"/>
</dbReference>
<gene>
    <name evidence="2" type="ORF">MRATA1EN1_LOCUS9396</name>
</gene>
<protein>
    <submittedName>
        <fullName evidence="2">Uncharacterized protein</fullName>
    </submittedName>
</protein>
<organism evidence="2 3">
    <name type="scientific">Rangifer tarandus platyrhynchus</name>
    <name type="common">Svalbard reindeer</name>
    <dbReference type="NCBI Taxonomy" id="3082113"/>
    <lineage>
        <taxon>Eukaryota</taxon>
        <taxon>Metazoa</taxon>
        <taxon>Chordata</taxon>
        <taxon>Craniata</taxon>
        <taxon>Vertebrata</taxon>
        <taxon>Euteleostomi</taxon>
        <taxon>Mammalia</taxon>
        <taxon>Eutheria</taxon>
        <taxon>Laurasiatheria</taxon>
        <taxon>Artiodactyla</taxon>
        <taxon>Ruminantia</taxon>
        <taxon>Pecora</taxon>
        <taxon>Cervidae</taxon>
        <taxon>Odocoileinae</taxon>
        <taxon>Rangifer</taxon>
    </lineage>
</organism>
<sequence length="117" mass="12543">MPPAVSSEMQNKWAKKVGRNEGGSAGSRHSSIRILLIRKNLCTVVVCGGSTQMASTCCVSWNLPHPAPTPIGIPGRLHGTLLIRVWLSYKARGCPCCSPATQMRLCLEMILGLVTAI</sequence>
<dbReference type="EMBL" id="OX459938">
    <property type="protein sequence ID" value="CAI9160434.1"/>
    <property type="molecule type" value="Genomic_DNA"/>
</dbReference>
<keyword evidence="3" id="KW-1185">Reference proteome</keyword>
<accession>A0ABN8YG81</accession>